<accession>A0A1I7ELS1</accession>
<reference evidence="2 3" key="1">
    <citation type="submission" date="2016-10" db="EMBL/GenBank/DDBJ databases">
        <authorList>
            <person name="de Groot N.N."/>
        </authorList>
    </citation>
    <scope>NUCLEOTIDE SEQUENCE [LARGE SCALE GENOMIC DNA]</scope>
    <source>
        <strain evidence="2 3">LMG 27731</strain>
    </source>
</reference>
<dbReference type="EMBL" id="FPBH01000030">
    <property type="protein sequence ID" value="SFU24852.1"/>
    <property type="molecule type" value="Genomic_DNA"/>
</dbReference>
<evidence type="ECO:0000259" key="1">
    <source>
        <dbReference type="SMART" id="SM00860"/>
    </source>
</evidence>
<protein>
    <submittedName>
        <fullName evidence="2">SMI1-KNR4 cell-wall</fullName>
    </submittedName>
</protein>
<dbReference type="Pfam" id="PF14567">
    <property type="entry name" value="SUKH_5"/>
    <property type="match status" value="1"/>
</dbReference>
<evidence type="ECO:0000313" key="3">
    <source>
        <dbReference type="Proteomes" id="UP000198844"/>
    </source>
</evidence>
<dbReference type="SUPFAM" id="SSF160631">
    <property type="entry name" value="SMI1/KNR4-like"/>
    <property type="match status" value="1"/>
</dbReference>
<dbReference type="AlphaFoldDB" id="A0A1I7ELS1"/>
<evidence type="ECO:0000313" key="2">
    <source>
        <dbReference type="EMBL" id="SFU24852.1"/>
    </source>
</evidence>
<dbReference type="InterPro" id="IPR018958">
    <property type="entry name" value="Knr4/Smi1-like_dom"/>
</dbReference>
<organism evidence="2 3">
    <name type="scientific">Paraburkholderia aspalathi</name>
    <dbReference type="NCBI Taxonomy" id="1324617"/>
    <lineage>
        <taxon>Bacteria</taxon>
        <taxon>Pseudomonadati</taxon>
        <taxon>Pseudomonadota</taxon>
        <taxon>Betaproteobacteria</taxon>
        <taxon>Burkholderiales</taxon>
        <taxon>Burkholderiaceae</taxon>
        <taxon>Paraburkholderia</taxon>
    </lineage>
</organism>
<dbReference type="InterPro" id="IPR037883">
    <property type="entry name" value="Knr4/Smi1-like_sf"/>
</dbReference>
<dbReference type="Proteomes" id="UP000198844">
    <property type="component" value="Unassembled WGS sequence"/>
</dbReference>
<dbReference type="OrthoDB" id="9152019at2"/>
<proteinExistence type="predicted"/>
<feature type="domain" description="Knr4/Smi1-like" evidence="1">
    <location>
        <begin position="17"/>
        <end position="130"/>
    </location>
</feature>
<gene>
    <name evidence="2" type="ORF">SAMN05192563_103048</name>
</gene>
<name>A0A1I7ELS1_9BURK</name>
<dbReference type="RefSeq" id="WP_093644068.1">
    <property type="nucleotide sequence ID" value="NZ_FPBH01000030.1"/>
</dbReference>
<dbReference type="Gene3D" id="3.40.1580.10">
    <property type="entry name" value="SMI1/KNR4-like"/>
    <property type="match status" value="1"/>
</dbReference>
<sequence length="135" mass="14951">MQNVKQLVERHQANTCPADPASIQALEQKLPFSLSSEYKSFLSDFGVIVFGAYETYGLGVPADHYLNVLNAYNDLSRDASYPANAVPLLEIGDGQYYLYDDKAQRIVLWATPNGGVVRVLDEGLEAFLSQKIFGE</sequence>
<dbReference type="SMART" id="SM00860">
    <property type="entry name" value="SMI1_KNR4"/>
    <property type="match status" value="1"/>
</dbReference>